<feature type="transmembrane region" description="Helical" evidence="1">
    <location>
        <begin position="491"/>
        <end position="509"/>
    </location>
</feature>
<feature type="transmembrane region" description="Helical" evidence="1">
    <location>
        <begin position="413"/>
        <end position="430"/>
    </location>
</feature>
<feature type="transmembrane region" description="Helical" evidence="1">
    <location>
        <begin position="450"/>
        <end position="470"/>
    </location>
</feature>
<proteinExistence type="predicted"/>
<dbReference type="InterPro" id="IPR046671">
    <property type="entry name" value="DUF6541"/>
</dbReference>
<feature type="transmembrane region" description="Helical" evidence="1">
    <location>
        <begin position="303"/>
        <end position="323"/>
    </location>
</feature>
<feature type="transmembrane region" description="Helical" evidence="1">
    <location>
        <begin position="227"/>
        <end position="245"/>
    </location>
</feature>
<dbReference type="EMBL" id="CP012677">
    <property type="protein sequence ID" value="ALE93203.1"/>
    <property type="molecule type" value="Genomic_DNA"/>
</dbReference>
<keyword evidence="1" id="KW-0812">Transmembrane</keyword>
<reference evidence="3" key="1">
    <citation type="submission" date="2015-09" db="EMBL/GenBank/DDBJ databases">
        <title>Complete genome of Arthrobacter alpinus strain R3.8.</title>
        <authorList>
            <person name="See-Too W.S."/>
            <person name="Chan K.G."/>
        </authorList>
    </citation>
    <scope>NUCLEOTIDE SEQUENCE [LARGE SCALE GENOMIC DNA]</scope>
    <source>
        <strain evidence="3">R3.8</strain>
    </source>
</reference>
<keyword evidence="1" id="KW-1133">Transmembrane helix</keyword>
<keyword evidence="3" id="KW-1185">Reference proteome</keyword>
<keyword evidence="1" id="KW-0472">Membrane</keyword>
<feature type="transmembrane region" description="Helical" evidence="1">
    <location>
        <begin position="66"/>
        <end position="85"/>
    </location>
</feature>
<dbReference type="Pfam" id="PF20176">
    <property type="entry name" value="DUF6541"/>
    <property type="match status" value="1"/>
</dbReference>
<feature type="transmembrane region" description="Helical" evidence="1">
    <location>
        <begin position="172"/>
        <end position="193"/>
    </location>
</feature>
<feature type="transmembrane region" description="Helical" evidence="1">
    <location>
        <begin position="387"/>
        <end position="406"/>
    </location>
</feature>
<feature type="transmembrane region" description="Helical" evidence="1">
    <location>
        <begin position="335"/>
        <end position="355"/>
    </location>
</feature>
<dbReference type="PATRIC" id="fig|656366.3.peg.3057"/>
<dbReference type="Proteomes" id="UP000062833">
    <property type="component" value="Chromosome"/>
</dbReference>
<dbReference type="AlphaFoldDB" id="A0A0M4QRC0"/>
<evidence type="ECO:0000256" key="1">
    <source>
        <dbReference type="SAM" id="Phobius"/>
    </source>
</evidence>
<feature type="transmembrane region" description="Helical" evidence="1">
    <location>
        <begin position="279"/>
        <end position="297"/>
    </location>
</feature>
<dbReference type="RefSeq" id="WP_062007792.1">
    <property type="nucleotide sequence ID" value="NZ_CP012677.1"/>
</dbReference>
<evidence type="ECO:0000313" key="2">
    <source>
        <dbReference type="EMBL" id="ALE93203.1"/>
    </source>
</evidence>
<evidence type="ECO:0000313" key="3">
    <source>
        <dbReference type="Proteomes" id="UP000062833"/>
    </source>
</evidence>
<dbReference type="KEGG" id="aaq:AOC05_14175"/>
<organism evidence="2 3">
    <name type="scientific">Arthrobacter alpinus</name>
    <dbReference type="NCBI Taxonomy" id="656366"/>
    <lineage>
        <taxon>Bacteria</taxon>
        <taxon>Bacillati</taxon>
        <taxon>Actinomycetota</taxon>
        <taxon>Actinomycetes</taxon>
        <taxon>Micrococcales</taxon>
        <taxon>Micrococcaceae</taxon>
        <taxon>Arthrobacter</taxon>
    </lineage>
</organism>
<name>A0A0M4QRC0_9MICC</name>
<accession>A0A0M4QRC0</accession>
<feature type="transmembrane region" description="Helical" evidence="1">
    <location>
        <begin position="251"/>
        <end position="272"/>
    </location>
</feature>
<feature type="transmembrane region" description="Helical" evidence="1">
    <location>
        <begin position="105"/>
        <end position="126"/>
    </location>
</feature>
<protein>
    <submittedName>
        <fullName evidence="2">Uncharacterized protein</fullName>
    </submittedName>
</protein>
<dbReference type="OrthoDB" id="3169698at2"/>
<gene>
    <name evidence="2" type="ORF">AOC05_14175</name>
</gene>
<feature type="transmembrane region" description="Helical" evidence="1">
    <location>
        <begin position="199"/>
        <end position="220"/>
    </location>
</feature>
<feature type="transmembrane region" description="Helical" evidence="1">
    <location>
        <begin position="34"/>
        <end position="59"/>
    </location>
</feature>
<sequence>MTSWLEALPAFLLALLILGGPGAAVMVALRIRGLTALCLAPAISVSIVVVCAVVAPLIYLRWDWPVVVLGTAIVTAGAYLARRFIPALRAASAPAAGETLQGQGVVVAAVVGALLALSMTATVLTLSAVNPEQFTQGYDSVFHLNATAYAVQTGNASSFNISEFILPTTKNVFYPGAWHGLASLLVVLTGISVPAATNIMWLAVAGVVWPLGIVFLTRVLVGENRTVLVSAGALAAAFPAFPYLLLQYGSAYPNTLSNALVPVGIALVLLIIRPAMHTAMAPAMALTLVVLYLPGAVTAQPNGIFSIMLVLTPLLGFLIFAWLRTGFRDGRRRGWKRIGILILAVALCVGLMFPLPQIRSLFNYTSPAFLFFPLALLRNFTQAPSPVWFPAIALTLLVLVGVWAAVKVHKLRWLLGSLILVSFTYPMSAGTNFKLANWAMAPWWDNPERIAALMPLVAVPLAAVGMSWCVDRLVATFPRGLSFITHPGGRTTAVAALVVVLAFSNSGLWQMKTALAGVYRVPEEPNGAAQIDAHELALIHRLDEYTTADDVIANNPYNGSALAMALAGRHMLFPYSSQGDLTSDQFTLRFWLNRVGSDEEVCAAAKRLGVTYLLDFGTDYIQAFKDPMSLYPGVTLAGGAPGFTLVAQDGHAALYELTLCAGAHR</sequence>